<keyword evidence="2 5" id="KW-0645">Protease</keyword>
<feature type="active site" description="Charge relay system" evidence="5">
    <location>
        <position position="625"/>
    </location>
</feature>
<dbReference type="CDD" id="cd07474">
    <property type="entry name" value="Peptidases_S8_subtilisin_Vpr-like"/>
    <property type="match status" value="1"/>
</dbReference>
<accession>A0ABP7C350</accession>
<keyword evidence="3 5" id="KW-0378">Hydrolase</keyword>
<dbReference type="InterPro" id="IPR015500">
    <property type="entry name" value="Peptidase_S8_subtilisin-rel"/>
</dbReference>
<feature type="region of interest" description="Disordered" evidence="7">
    <location>
        <begin position="576"/>
        <end position="600"/>
    </location>
</feature>
<dbReference type="InterPro" id="IPR000209">
    <property type="entry name" value="Peptidase_S8/S53_dom"/>
</dbReference>
<gene>
    <name evidence="10" type="ORF">GCM10023081_15740</name>
</gene>
<keyword evidence="8" id="KW-0732">Signal</keyword>
<evidence type="ECO:0000256" key="4">
    <source>
        <dbReference type="ARBA" id="ARBA00022825"/>
    </source>
</evidence>
<dbReference type="PROSITE" id="PS00138">
    <property type="entry name" value="SUBTILASE_SER"/>
    <property type="match status" value="1"/>
</dbReference>
<dbReference type="EMBL" id="BAABEO010000009">
    <property type="protein sequence ID" value="GAA3678321.1"/>
    <property type="molecule type" value="Genomic_DNA"/>
</dbReference>
<evidence type="ECO:0000256" key="1">
    <source>
        <dbReference type="ARBA" id="ARBA00011073"/>
    </source>
</evidence>
<feature type="active site" description="Charge relay system" evidence="5">
    <location>
        <position position="278"/>
    </location>
</feature>
<dbReference type="SUPFAM" id="SSF52743">
    <property type="entry name" value="Subtilisin-like"/>
    <property type="match status" value="1"/>
</dbReference>
<feature type="chain" id="PRO_5046027027" evidence="8">
    <location>
        <begin position="33"/>
        <end position="1118"/>
    </location>
</feature>
<organism evidence="10 11">
    <name type="scientific">Arthrobacter ginkgonis</name>
    <dbReference type="NCBI Taxonomy" id="1630594"/>
    <lineage>
        <taxon>Bacteria</taxon>
        <taxon>Bacillati</taxon>
        <taxon>Actinomycetota</taxon>
        <taxon>Actinomycetes</taxon>
        <taxon>Micrococcales</taxon>
        <taxon>Micrococcaceae</taxon>
        <taxon>Arthrobacter</taxon>
    </lineage>
</organism>
<evidence type="ECO:0000256" key="6">
    <source>
        <dbReference type="RuleBase" id="RU003355"/>
    </source>
</evidence>
<dbReference type="InterPro" id="IPR050131">
    <property type="entry name" value="Peptidase_S8_subtilisin-like"/>
</dbReference>
<reference evidence="11" key="1">
    <citation type="journal article" date="2019" name="Int. J. Syst. Evol. Microbiol.">
        <title>The Global Catalogue of Microorganisms (GCM) 10K type strain sequencing project: providing services to taxonomists for standard genome sequencing and annotation.</title>
        <authorList>
            <consortium name="The Broad Institute Genomics Platform"/>
            <consortium name="The Broad Institute Genome Sequencing Center for Infectious Disease"/>
            <person name="Wu L."/>
            <person name="Ma J."/>
        </authorList>
    </citation>
    <scope>NUCLEOTIDE SEQUENCE [LARGE SCALE GENOMIC DNA]</scope>
    <source>
        <strain evidence="11">JCM 30742</strain>
    </source>
</reference>
<dbReference type="RefSeq" id="WP_345149820.1">
    <property type="nucleotide sequence ID" value="NZ_BAABEO010000009.1"/>
</dbReference>
<dbReference type="InterPro" id="IPR036852">
    <property type="entry name" value="Peptidase_S8/S53_dom_sf"/>
</dbReference>
<dbReference type="Gene3D" id="3.40.50.200">
    <property type="entry name" value="Peptidase S8/S53 domain"/>
    <property type="match status" value="2"/>
</dbReference>
<protein>
    <submittedName>
        <fullName evidence="10">S8 family serine peptidase</fullName>
    </submittedName>
</protein>
<keyword evidence="4 5" id="KW-0720">Serine protease</keyword>
<dbReference type="PANTHER" id="PTHR43806:SF11">
    <property type="entry name" value="CEREVISIN-RELATED"/>
    <property type="match status" value="1"/>
</dbReference>
<name>A0ABP7C350_9MICC</name>
<dbReference type="PROSITE" id="PS00137">
    <property type="entry name" value="SUBTILASE_HIS"/>
    <property type="match status" value="1"/>
</dbReference>
<evidence type="ECO:0000313" key="10">
    <source>
        <dbReference type="EMBL" id="GAA3678321.1"/>
    </source>
</evidence>
<dbReference type="InterPro" id="IPR022398">
    <property type="entry name" value="Peptidase_S8_His-AS"/>
</dbReference>
<evidence type="ECO:0000256" key="3">
    <source>
        <dbReference type="ARBA" id="ARBA00022801"/>
    </source>
</evidence>
<feature type="signal peptide" evidence="8">
    <location>
        <begin position="1"/>
        <end position="32"/>
    </location>
</feature>
<evidence type="ECO:0000259" key="9">
    <source>
        <dbReference type="Pfam" id="PF00082"/>
    </source>
</evidence>
<dbReference type="PANTHER" id="PTHR43806">
    <property type="entry name" value="PEPTIDASE S8"/>
    <property type="match status" value="1"/>
</dbReference>
<dbReference type="InterPro" id="IPR034213">
    <property type="entry name" value="S8_Vpr-like"/>
</dbReference>
<evidence type="ECO:0000256" key="5">
    <source>
        <dbReference type="PROSITE-ProRule" id="PRU01240"/>
    </source>
</evidence>
<feature type="domain" description="Peptidase S8/S53" evidence="9">
    <location>
        <begin position="187"/>
        <end position="662"/>
    </location>
</feature>
<evidence type="ECO:0000256" key="2">
    <source>
        <dbReference type="ARBA" id="ARBA00022670"/>
    </source>
</evidence>
<sequence>MSTSHRPRLARAVVAAASGLALAVSMALPSTAAPLDPDPTPGNAAQALKGSSLAGGKVSAPLSTASGEVSVFVQFDGEGAFEQTQTEAVREGRSKPVKDTAKVKRIRADIAAQGKSAAQEADAEVIYTTTNTVPGVALRGEADRLRELAERTDVVSVSAIIPKSPDNLGAVIDTAALSSWVSLGVTGKGVTIAVLDTGVDYTHATFGGPGTTAAYREAKDSVSLPAASSGLYDPAKFKGGWDLVGDSYNADATDPAYQPVPHPDSNPLDCNTGNTNGHGTHVAGTAAGYGVNADGTTFTGDHATLTTAQVAALKVGPGTAPAASVVGLRIFGCSGATEVTGQALDRVLDPNGDGDFSDRAQIVNMSLGGDHSPVDDPENAIVNALTRQGVLSVVAAGNAGDVTDVGGSPGNAASALTVANTIGSQITLDAVKVLAPAANAGTAAGQYTVNYDYSGADADALTGTVIKAPEANKYGCTAFAPGSLEGKWVWLQWEENGSFPCGSGARFNNAAAAGALGVVLDSPRLVFDGGIGGNTAIPGVQLNKPSSDALRPAAEAGTLQVNLSAGLIATAAGDTGSQDVLNTGSSRGVHGSEGVVKPDVAAPGTSIGSAAVGTGTGATAKTGTSMASPHTAGLAALVAASGTRTPLEIKAIVMNTASADVTDAGGDVYGPASVGTGRTVGSAALATPAIAYATDAPDLVSLSFGVDELATSRHTEAQWVTVRNLTSTARTYAVAYAPAVELPGATYTLDRSSVKVPANGTAKVKVTLTVDPAKMAKTLPSASERYQGGVPRQWAAEASGRLKLTAAGVPELRVPVHAAPKPTSAMSAGKKISFTANGTESTVTLSGRALNQGTGDARYLSLVSAFELGASSARQGRQLDAVAGGREMDLQYVGAATDAPVVGAANGTLNFGVSTWGNWAHLAGTTEIDVEIDTNGDGQADFLTFSSPYGDADLDVAVTKDLATNQQLELWPTNSQAGDVDTNTFDTNVVSLPVSLGTLGLAGKSSAPISYRVSTYSYFNRDADGNLVAVDSTGWIDYNAITPDLWFEGSGTGTVFADLPRQTLTAHRAAGETKAKALFLHYHNATGTLSGKKNADGGKAEVLTLKVAKKDRPGKGRD</sequence>
<keyword evidence="11" id="KW-1185">Reference proteome</keyword>
<feature type="compositionally biased region" description="Polar residues" evidence="7">
    <location>
        <begin position="576"/>
        <end position="586"/>
    </location>
</feature>
<evidence type="ECO:0000256" key="8">
    <source>
        <dbReference type="SAM" id="SignalP"/>
    </source>
</evidence>
<dbReference type="InterPro" id="IPR023827">
    <property type="entry name" value="Peptidase_S8_Asp-AS"/>
</dbReference>
<comment type="similarity">
    <text evidence="1 5 6">Belongs to the peptidase S8 family.</text>
</comment>
<comment type="caution">
    <text evidence="10">The sequence shown here is derived from an EMBL/GenBank/DDBJ whole genome shotgun (WGS) entry which is preliminary data.</text>
</comment>
<proteinExistence type="inferred from homology"/>
<feature type="active site" description="Charge relay system" evidence="5">
    <location>
        <position position="196"/>
    </location>
</feature>
<dbReference type="PROSITE" id="PS00136">
    <property type="entry name" value="SUBTILASE_ASP"/>
    <property type="match status" value="1"/>
</dbReference>
<evidence type="ECO:0000256" key="7">
    <source>
        <dbReference type="SAM" id="MobiDB-lite"/>
    </source>
</evidence>
<dbReference type="Proteomes" id="UP001500752">
    <property type="component" value="Unassembled WGS sequence"/>
</dbReference>
<dbReference type="PRINTS" id="PR00723">
    <property type="entry name" value="SUBTILISIN"/>
</dbReference>
<evidence type="ECO:0000313" key="11">
    <source>
        <dbReference type="Proteomes" id="UP001500752"/>
    </source>
</evidence>
<dbReference type="Pfam" id="PF00082">
    <property type="entry name" value="Peptidase_S8"/>
    <property type="match status" value="1"/>
</dbReference>
<dbReference type="InterPro" id="IPR023828">
    <property type="entry name" value="Peptidase_S8_Ser-AS"/>
</dbReference>
<dbReference type="PROSITE" id="PS51892">
    <property type="entry name" value="SUBTILASE"/>
    <property type="match status" value="1"/>
</dbReference>